<dbReference type="Proteomes" id="UP000765509">
    <property type="component" value="Unassembled WGS sequence"/>
</dbReference>
<name>A0A9Q3FWU2_9BASI</name>
<evidence type="ECO:0000313" key="3">
    <source>
        <dbReference type="Proteomes" id="UP000765509"/>
    </source>
</evidence>
<protein>
    <submittedName>
        <fullName evidence="2">Uncharacterized protein</fullName>
    </submittedName>
</protein>
<dbReference type="EMBL" id="AVOT02050250">
    <property type="protein sequence ID" value="MBW0545368.1"/>
    <property type="molecule type" value="Genomic_DNA"/>
</dbReference>
<accession>A0A9Q3FWU2</accession>
<organism evidence="2 3">
    <name type="scientific">Austropuccinia psidii MF-1</name>
    <dbReference type="NCBI Taxonomy" id="1389203"/>
    <lineage>
        <taxon>Eukaryota</taxon>
        <taxon>Fungi</taxon>
        <taxon>Dikarya</taxon>
        <taxon>Basidiomycota</taxon>
        <taxon>Pucciniomycotina</taxon>
        <taxon>Pucciniomycetes</taxon>
        <taxon>Pucciniales</taxon>
        <taxon>Sphaerophragmiaceae</taxon>
        <taxon>Austropuccinia</taxon>
    </lineage>
</organism>
<dbReference type="AlphaFoldDB" id="A0A9Q3FWU2"/>
<reference evidence="2" key="1">
    <citation type="submission" date="2021-03" db="EMBL/GenBank/DDBJ databases">
        <title>Draft genome sequence of rust myrtle Austropuccinia psidii MF-1, a brazilian biotype.</title>
        <authorList>
            <person name="Quecine M.C."/>
            <person name="Pachon D.M.R."/>
            <person name="Bonatelli M.L."/>
            <person name="Correr F.H."/>
            <person name="Franceschini L.M."/>
            <person name="Leite T.F."/>
            <person name="Margarido G.R.A."/>
            <person name="Almeida C.A."/>
            <person name="Ferrarezi J.A."/>
            <person name="Labate C.A."/>
        </authorList>
    </citation>
    <scope>NUCLEOTIDE SEQUENCE</scope>
    <source>
        <strain evidence="2">MF-1</strain>
    </source>
</reference>
<comment type="caution">
    <text evidence="2">The sequence shown here is derived from an EMBL/GenBank/DDBJ whole genome shotgun (WGS) entry which is preliminary data.</text>
</comment>
<keyword evidence="3" id="KW-1185">Reference proteome</keyword>
<sequence>MTLQCNLNSFNHLPIISSQIINTTSMAPIQHINPHLFILVMFTERETSAPNSDMPNLTSRNSPLGQQEASHVHNSGLYQAMLSDDESLEEYHISSEDYVVAEDDVNPPKRANLWCGGDGDDPLCLIIMR</sequence>
<feature type="region of interest" description="Disordered" evidence="1">
    <location>
        <begin position="48"/>
        <end position="70"/>
    </location>
</feature>
<evidence type="ECO:0000256" key="1">
    <source>
        <dbReference type="SAM" id="MobiDB-lite"/>
    </source>
</evidence>
<proteinExistence type="predicted"/>
<evidence type="ECO:0000313" key="2">
    <source>
        <dbReference type="EMBL" id="MBW0545368.1"/>
    </source>
</evidence>
<gene>
    <name evidence="2" type="ORF">O181_085083</name>
</gene>